<gene>
    <name evidence="2" type="ordered locus">Dole_0755</name>
</gene>
<dbReference type="Proteomes" id="UP000008561">
    <property type="component" value="Chromosome"/>
</dbReference>
<evidence type="ECO:0000313" key="3">
    <source>
        <dbReference type="Proteomes" id="UP000008561"/>
    </source>
</evidence>
<feature type="domain" description="NIF system FeS cluster assembly NifU N-terminal" evidence="1">
    <location>
        <begin position="3"/>
        <end position="123"/>
    </location>
</feature>
<dbReference type="STRING" id="96561.Dole_0755"/>
<dbReference type="NCBIfam" id="TIGR03419">
    <property type="entry name" value="NifU_clost"/>
    <property type="match status" value="1"/>
</dbReference>
<dbReference type="KEGG" id="dol:Dole_0755"/>
<keyword evidence="3" id="KW-1185">Reference proteome</keyword>
<dbReference type="EMBL" id="CP000859">
    <property type="protein sequence ID" value="ABW66565.1"/>
    <property type="molecule type" value="Genomic_DNA"/>
</dbReference>
<dbReference type="CDD" id="cd06664">
    <property type="entry name" value="IscU_like"/>
    <property type="match status" value="1"/>
</dbReference>
<name>A8ZVA4_DESOH</name>
<dbReference type="GO" id="GO:0005506">
    <property type="term" value="F:iron ion binding"/>
    <property type="evidence" value="ECO:0007669"/>
    <property type="project" value="InterPro"/>
</dbReference>
<protein>
    <submittedName>
        <fullName evidence="2">Nitrogen-fixing NifU domain protein</fullName>
    </submittedName>
</protein>
<dbReference type="Pfam" id="PF01592">
    <property type="entry name" value="NifU_N"/>
    <property type="match status" value="1"/>
</dbReference>
<evidence type="ECO:0000259" key="1">
    <source>
        <dbReference type="Pfam" id="PF01592"/>
    </source>
</evidence>
<proteinExistence type="predicted"/>
<organism evidence="2 3">
    <name type="scientific">Desulfosudis oleivorans (strain DSM 6200 / JCM 39069 / Hxd3)</name>
    <name type="common">Desulfococcus oleovorans</name>
    <dbReference type="NCBI Taxonomy" id="96561"/>
    <lineage>
        <taxon>Bacteria</taxon>
        <taxon>Pseudomonadati</taxon>
        <taxon>Thermodesulfobacteriota</taxon>
        <taxon>Desulfobacteria</taxon>
        <taxon>Desulfobacterales</taxon>
        <taxon>Desulfosudaceae</taxon>
        <taxon>Desulfosudis</taxon>
    </lineage>
</organism>
<dbReference type="AlphaFoldDB" id="A8ZVA4"/>
<dbReference type="PANTHER" id="PTHR10093">
    <property type="entry name" value="IRON-SULFUR CLUSTER ASSEMBLY ENZYME NIFU HOMOLOG"/>
    <property type="match status" value="1"/>
</dbReference>
<reference evidence="2 3" key="1">
    <citation type="submission" date="2007-10" db="EMBL/GenBank/DDBJ databases">
        <title>Complete sequence of Desulfococcus oleovorans Hxd3.</title>
        <authorList>
            <consortium name="US DOE Joint Genome Institute"/>
            <person name="Copeland A."/>
            <person name="Lucas S."/>
            <person name="Lapidus A."/>
            <person name="Barry K."/>
            <person name="Glavina del Rio T."/>
            <person name="Dalin E."/>
            <person name="Tice H."/>
            <person name="Pitluck S."/>
            <person name="Kiss H."/>
            <person name="Brettin T."/>
            <person name="Bruce D."/>
            <person name="Detter J.C."/>
            <person name="Han C."/>
            <person name="Schmutz J."/>
            <person name="Larimer F."/>
            <person name="Land M."/>
            <person name="Hauser L."/>
            <person name="Kyrpides N."/>
            <person name="Kim E."/>
            <person name="Wawrik B."/>
            <person name="Richardson P."/>
        </authorList>
    </citation>
    <scope>NUCLEOTIDE SEQUENCE [LARGE SCALE GENOMIC DNA]</scope>
    <source>
        <strain evidence="3">DSM 6200 / JCM 39069 / Hxd3</strain>
    </source>
</reference>
<sequence>MIYSKTVMDHFRNPRNVGVIENAAGVGEVGNPICGDMMTIYLDIQDDRIADIKFQTFGCGSAIAVSSMLTELAKGKTLEEAKKITNKDVAEALEGLPKNKLHCSNLGADALQMAIKDYEDRKAGKVRPELKRKESHDELHRVGDKCYCPYCDSEVSDGEKMCSACLSDLTEEH</sequence>
<dbReference type="eggNOG" id="COG0822">
    <property type="taxonomic scope" value="Bacteria"/>
</dbReference>
<dbReference type="GO" id="GO:0051536">
    <property type="term" value="F:iron-sulfur cluster binding"/>
    <property type="evidence" value="ECO:0007669"/>
    <property type="project" value="InterPro"/>
</dbReference>
<evidence type="ECO:0000313" key="2">
    <source>
        <dbReference type="EMBL" id="ABW66565.1"/>
    </source>
</evidence>
<dbReference type="HOGENOM" id="CLU_079283_5_1_7"/>
<dbReference type="RefSeq" id="WP_012174183.1">
    <property type="nucleotide sequence ID" value="NC_009943.1"/>
</dbReference>
<dbReference type="GO" id="GO:0016226">
    <property type="term" value="P:iron-sulfur cluster assembly"/>
    <property type="evidence" value="ECO:0007669"/>
    <property type="project" value="InterPro"/>
</dbReference>
<dbReference type="SUPFAM" id="SSF82649">
    <property type="entry name" value="SufE/NifU"/>
    <property type="match status" value="1"/>
</dbReference>
<dbReference type="InterPro" id="IPR002871">
    <property type="entry name" value="NIF_FeS_clus_asmbl_NifU_N"/>
</dbReference>
<accession>A8ZVA4</accession>
<dbReference type="Gene3D" id="3.90.1010.10">
    <property type="match status" value="1"/>
</dbReference>
<dbReference type="InterPro" id="IPR017787">
    <property type="entry name" value="NIF_FeS_clus_asmbl_NifU-like"/>
</dbReference>